<dbReference type="EMBL" id="JBHSAP010000007">
    <property type="protein sequence ID" value="MFC4075636.1"/>
    <property type="molecule type" value="Genomic_DNA"/>
</dbReference>
<gene>
    <name evidence="2" type="ORF">ACFOUO_02310</name>
</gene>
<dbReference type="CDD" id="cd00081">
    <property type="entry name" value="Hint"/>
    <property type="match status" value="1"/>
</dbReference>
<organism evidence="2 3">
    <name type="scientific">Salinithrix halophila</name>
    <dbReference type="NCBI Taxonomy" id="1485204"/>
    <lineage>
        <taxon>Bacteria</taxon>
        <taxon>Bacillati</taxon>
        <taxon>Bacillota</taxon>
        <taxon>Bacilli</taxon>
        <taxon>Bacillales</taxon>
        <taxon>Thermoactinomycetaceae</taxon>
        <taxon>Salinithrix</taxon>
    </lineage>
</organism>
<dbReference type="NCBIfam" id="TIGR01445">
    <property type="entry name" value="intein_Nterm"/>
    <property type="match status" value="1"/>
</dbReference>
<name>A0ABV8J9S8_9BACL</name>
<dbReference type="PROSITE" id="PS50817">
    <property type="entry name" value="INTEIN_N_TER"/>
    <property type="match status" value="1"/>
</dbReference>
<protein>
    <submittedName>
        <fullName evidence="2">Polymorphic toxin-type HINT domain-containing protein</fullName>
    </submittedName>
</protein>
<dbReference type="Pfam" id="PF07591">
    <property type="entry name" value="PT-HINT"/>
    <property type="match status" value="1"/>
</dbReference>
<dbReference type="RefSeq" id="WP_380701755.1">
    <property type="nucleotide sequence ID" value="NZ_JBHSAP010000007.1"/>
</dbReference>
<dbReference type="InterPro" id="IPR003587">
    <property type="entry name" value="Hint_dom_N"/>
</dbReference>
<dbReference type="InterPro" id="IPR030934">
    <property type="entry name" value="Intein_C"/>
</dbReference>
<dbReference type="NCBIfam" id="TIGR01443">
    <property type="entry name" value="intein_Cterm"/>
    <property type="match status" value="1"/>
</dbReference>
<accession>A0ABV8J9S8</accession>
<dbReference type="SUPFAM" id="SSF51294">
    <property type="entry name" value="Hedgehog/intein (Hint) domain"/>
    <property type="match status" value="1"/>
</dbReference>
<dbReference type="InterPro" id="IPR006141">
    <property type="entry name" value="Intein_N"/>
</dbReference>
<dbReference type="SMART" id="SM00306">
    <property type="entry name" value="HintN"/>
    <property type="match status" value="1"/>
</dbReference>
<dbReference type="InterPro" id="IPR036844">
    <property type="entry name" value="Hint_dom_sf"/>
</dbReference>
<proteinExistence type="predicted"/>
<comment type="caution">
    <text evidence="2">The sequence shown here is derived from an EMBL/GenBank/DDBJ whole genome shotgun (WGS) entry which is preliminary data.</text>
</comment>
<dbReference type="Gene3D" id="2.170.16.10">
    <property type="entry name" value="Hedgehog/Intein (Hint) domain"/>
    <property type="match status" value="1"/>
</dbReference>
<evidence type="ECO:0000313" key="3">
    <source>
        <dbReference type="Proteomes" id="UP001595843"/>
    </source>
</evidence>
<evidence type="ECO:0000259" key="1">
    <source>
        <dbReference type="SMART" id="SM00306"/>
    </source>
</evidence>
<evidence type="ECO:0000313" key="2">
    <source>
        <dbReference type="EMBL" id="MFC4075636.1"/>
    </source>
</evidence>
<sequence length="256" mass="29871">MFFGRPFSFLWPWSPRVGSYWLKLLKALLGMCFVAGTKVITDDGEKPIEEIKVGDKVLSKDEKTGKKSYKKVTRLYRRHVNTLYEVHAGGEKIQTTAEHPFWVQGKGWVKAKDLQKGDRLQAADGRQVRVDRVVQRKTKPIKVYNFEVEDYHTYFVSDAQVWVHNKCDIKFASKPTEHMDNPGRYVPVQILKEATKSTKGYPDPRGASNALMHYTPMYRNRKKYNLEVLFDHKENEVLHFKYDRRPLGPLPAIKQR</sequence>
<dbReference type="PROSITE" id="PS50818">
    <property type="entry name" value="INTEIN_C_TER"/>
    <property type="match status" value="1"/>
</dbReference>
<dbReference type="Proteomes" id="UP001595843">
    <property type="component" value="Unassembled WGS sequence"/>
</dbReference>
<reference evidence="3" key="1">
    <citation type="journal article" date="2019" name="Int. J. Syst. Evol. Microbiol.">
        <title>The Global Catalogue of Microorganisms (GCM) 10K type strain sequencing project: providing services to taxonomists for standard genome sequencing and annotation.</title>
        <authorList>
            <consortium name="The Broad Institute Genomics Platform"/>
            <consortium name="The Broad Institute Genome Sequencing Center for Infectious Disease"/>
            <person name="Wu L."/>
            <person name="Ma J."/>
        </authorList>
    </citation>
    <scope>NUCLEOTIDE SEQUENCE [LARGE SCALE GENOMIC DNA]</scope>
    <source>
        <strain evidence="3">IBRC-M 10813</strain>
    </source>
</reference>
<feature type="domain" description="Hint" evidence="1">
    <location>
        <begin position="30"/>
        <end position="124"/>
    </location>
</feature>
<keyword evidence="3" id="KW-1185">Reference proteome</keyword>